<dbReference type="Pfam" id="PF08478">
    <property type="entry name" value="POTRA_1"/>
    <property type="match status" value="1"/>
</dbReference>
<evidence type="ECO:0000256" key="6">
    <source>
        <dbReference type="ARBA" id="ARBA00023136"/>
    </source>
</evidence>
<feature type="domain" description="POTRA" evidence="8">
    <location>
        <begin position="12"/>
        <end position="80"/>
    </location>
</feature>
<evidence type="ECO:0000256" key="7">
    <source>
        <dbReference type="ARBA" id="ARBA00023306"/>
    </source>
</evidence>
<comment type="subcellular location">
    <subcellularLocation>
        <location evidence="1">Membrane</location>
    </subcellularLocation>
</comment>
<dbReference type="GO" id="GO:0051301">
    <property type="term" value="P:cell division"/>
    <property type="evidence" value="ECO:0007669"/>
    <property type="project" value="UniProtKB-KW"/>
</dbReference>
<keyword evidence="3 9" id="KW-0132">Cell division</keyword>
<reference evidence="9" key="1">
    <citation type="submission" date="2017-02" db="EMBL/GenBank/DDBJ databases">
        <title>Delving into the versatile metabolic prowess of the omnipresent phylum Bacteroidetes.</title>
        <authorList>
            <person name="Nobu M.K."/>
            <person name="Mei R."/>
            <person name="Narihiro T."/>
            <person name="Kuroda K."/>
            <person name="Liu W.-T."/>
        </authorList>
    </citation>
    <scope>NUCLEOTIDE SEQUENCE</scope>
    <source>
        <strain evidence="9">ADurb.Bin276</strain>
    </source>
</reference>
<proteinExistence type="predicted"/>
<dbReference type="InterPro" id="IPR013685">
    <property type="entry name" value="POTRA_FtsQ_type"/>
</dbReference>
<keyword evidence="7" id="KW-0131">Cell cycle</keyword>
<comment type="caution">
    <text evidence="9">The sequence shown here is derived from an EMBL/GenBank/DDBJ whole genome shotgun (WGS) entry which is preliminary data.</text>
</comment>
<gene>
    <name evidence="9" type="primary">divIB</name>
    <name evidence="9" type="ORF">BWY41_00563</name>
</gene>
<protein>
    <submittedName>
        <fullName evidence="9">Cell division protein DivIB</fullName>
    </submittedName>
</protein>
<evidence type="ECO:0000256" key="5">
    <source>
        <dbReference type="ARBA" id="ARBA00022989"/>
    </source>
</evidence>
<dbReference type="EMBL" id="MWBQ01000035">
    <property type="protein sequence ID" value="OQA60587.1"/>
    <property type="molecule type" value="Genomic_DNA"/>
</dbReference>
<evidence type="ECO:0000259" key="8">
    <source>
        <dbReference type="PROSITE" id="PS51779"/>
    </source>
</evidence>
<keyword evidence="2" id="KW-1003">Cell membrane</keyword>
<dbReference type="PANTHER" id="PTHR37820:SF1">
    <property type="entry name" value="CELL DIVISION PROTEIN FTSQ"/>
    <property type="match status" value="1"/>
</dbReference>
<name>A0A1V5T1D7_9BACT</name>
<keyword evidence="5" id="KW-1133">Transmembrane helix</keyword>
<dbReference type="InterPro" id="IPR034746">
    <property type="entry name" value="POTRA"/>
</dbReference>
<sequence length="214" mass="24596">MVFSLFMRGNLFAVNQIEVIGNRTLSVKYIANASGIQVGQSIFGLRSWEIENRIKKINDVKSVKVQKVFPHLIRIEIVERAPLAKVVVGDTWFYVDDQGVRVNTPSDNPDQLISLFVPSLEYDSIPITLEVIRTWMSDFDTPLKLVKMVHNNLFILQLQNDIFIKCESVQNLKEKVPVLKPLLREVQVKALKVVGFDLRMKKDIVLIQDEEEVF</sequence>
<evidence type="ECO:0000256" key="3">
    <source>
        <dbReference type="ARBA" id="ARBA00022618"/>
    </source>
</evidence>
<dbReference type="PROSITE" id="PS51779">
    <property type="entry name" value="POTRA"/>
    <property type="match status" value="1"/>
</dbReference>
<evidence type="ECO:0000256" key="2">
    <source>
        <dbReference type="ARBA" id="ARBA00022475"/>
    </source>
</evidence>
<keyword evidence="6" id="KW-0472">Membrane</keyword>
<dbReference type="AlphaFoldDB" id="A0A1V5T1D7"/>
<dbReference type="InterPro" id="IPR050487">
    <property type="entry name" value="FtsQ_DivIB"/>
</dbReference>
<evidence type="ECO:0000313" key="9">
    <source>
        <dbReference type="EMBL" id="OQA60587.1"/>
    </source>
</evidence>
<dbReference type="Gene3D" id="3.10.20.310">
    <property type="entry name" value="membrane protein fhac"/>
    <property type="match status" value="1"/>
</dbReference>
<dbReference type="GO" id="GO:0005886">
    <property type="term" value="C:plasma membrane"/>
    <property type="evidence" value="ECO:0007669"/>
    <property type="project" value="TreeGrafter"/>
</dbReference>
<dbReference type="Proteomes" id="UP000485569">
    <property type="component" value="Unassembled WGS sequence"/>
</dbReference>
<evidence type="ECO:0000256" key="1">
    <source>
        <dbReference type="ARBA" id="ARBA00004370"/>
    </source>
</evidence>
<keyword evidence="4" id="KW-0812">Transmembrane</keyword>
<organism evidence="9">
    <name type="scientific">Candidatus Atribacter allofermentans</name>
    <dbReference type="NCBI Taxonomy" id="1852833"/>
    <lineage>
        <taxon>Bacteria</taxon>
        <taxon>Pseudomonadati</taxon>
        <taxon>Atribacterota</taxon>
        <taxon>Atribacteria</taxon>
        <taxon>Atribacterales</taxon>
        <taxon>Atribacteraceae</taxon>
        <taxon>Atribacter</taxon>
    </lineage>
</organism>
<accession>A0A1V5T1D7</accession>
<evidence type="ECO:0000256" key="4">
    <source>
        <dbReference type="ARBA" id="ARBA00022692"/>
    </source>
</evidence>
<dbReference type="PANTHER" id="PTHR37820">
    <property type="entry name" value="CELL DIVISION PROTEIN DIVIB"/>
    <property type="match status" value="1"/>
</dbReference>